<accession>A0A6I3SZ94</accession>
<name>A0A6I3SZ94_9BURK</name>
<dbReference type="Proteomes" id="UP000430634">
    <property type="component" value="Unassembled WGS sequence"/>
</dbReference>
<proteinExistence type="predicted"/>
<reference evidence="2 3" key="1">
    <citation type="submission" date="2019-11" db="EMBL/GenBank/DDBJ databases">
        <title>Type strains purchased from KCTC, JCM and DSMZ.</title>
        <authorList>
            <person name="Lu H."/>
        </authorList>
    </citation>
    <scope>NUCLEOTIDE SEQUENCE [LARGE SCALE GENOMIC DNA]</scope>
    <source>
        <strain evidence="2 3">KCTC 52429</strain>
    </source>
</reference>
<evidence type="ECO:0000256" key="1">
    <source>
        <dbReference type="SAM" id="MobiDB-lite"/>
    </source>
</evidence>
<comment type="caution">
    <text evidence="2">The sequence shown here is derived from an EMBL/GenBank/DDBJ whole genome shotgun (WGS) entry which is preliminary data.</text>
</comment>
<dbReference type="Pfam" id="PF11745">
    <property type="entry name" value="DUF3304"/>
    <property type="match status" value="1"/>
</dbReference>
<dbReference type="InterPro" id="IPR021733">
    <property type="entry name" value="DUF3304"/>
</dbReference>
<dbReference type="OrthoDB" id="8656856at2"/>
<protein>
    <submittedName>
        <fullName evidence="2">DUF3304 domain-containing protein</fullName>
    </submittedName>
</protein>
<evidence type="ECO:0000313" key="3">
    <source>
        <dbReference type="Proteomes" id="UP000430634"/>
    </source>
</evidence>
<evidence type="ECO:0000313" key="2">
    <source>
        <dbReference type="EMBL" id="MTV54493.1"/>
    </source>
</evidence>
<dbReference type="EMBL" id="WNKZ01000052">
    <property type="protein sequence ID" value="MTV54493.1"/>
    <property type="molecule type" value="Genomic_DNA"/>
</dbReference>
<gene>
    <name evidence="2" type="ORF">GM672_17310</name>
</gene>
<feature type="region of interest" description="Disordered" evidence="1">
    <location>
        <begin position="202"/>
        <end position="223"/>
    </location>
</feature>
<organism evidence="2 3">
    <name type="scientific">Pseudoduganella buxea</name>
    <dbReference type="NCBI Taxonomy" id="1949069"/>
    <lineage>
        <taxon>Bacteria</taxon>
        <taxon>Pseudomonadati</taxon>
        <taxon>Pseudomonadota</taxon>
        <taxon>Betaproteobacteria</taxon>
        <taxon>Burkholderiales</taxon>
        <taxon>Oxalobacteraceae</taxon>
        <taxon>Telluria group</taxon>
        <taxon>Pseudoduganella</taxon>
    </lineage>
</organism>
<dbReference type="AlphaFoldDB" id="A0A6I3SZ94"/>
<sequence length="223" mass="24681">MLSSAILNHGSSHTLMYWKRLITVCAPFNQRRKDSCSPPFIVLRYMNHKITSRTRILSSIKNFCLTLIASLLMVGCGERTTAVSITGYNHTTDISISEFYVNGVMGPNVDSESGGAETCCVAIPTVWRPGLAVKIWWKYDGFTEETTPASPSAEIAIPIPEYKVPGRLQVHFYREKIKIVVSPCSPQHPFYPMTKDDLAPWKASSTKESMAEAAKRGGGSVEC</sequence>